<accession>A0A8H5BA06</accession>
<keyword evidence="2" id="KW-1185">Reference proteome</keyword>
<dbReference type="AlphaFoldDB" id="A0A8H5BA06"/>
<organism evidence="1 2">
    <name type="scientific">Psilocybe cf. subviscida</name>
    <dbReference type="NCBI Taxonomy" id="2480587"/>
    <lineage>
        <taxon>Eukaryota</taxon>
        <taxon>Fungi</taxon>
        <taxon>Dikarya</taxon>
        <taxon>Basidiomycota</taxon>
        <taxon>Agaricomycotina</taxon>
        <taxon>Agaricomycetes</taxon>
        <taxon>Agaricomycetidae</taxon>
        <taxon>Agaricales</taxon>
        <taxon>Agaricineae</taxon>
        <taxon>Strophariaceae</taxon>
        <taxon>Psilocybe</taxon>
    </lineage>
</organism>
<dbReference type="Proteomes" id="UP000567179">
    <property type="component" value="Unassembled WGS sequence"/>
</dbReference>
<proteinExistence type="predicted"/>
<sequence length="381" mass="42600">MCVDAILRDKLYEKALSPTTGAQTFALKWRSRLTCWPNVCEDHPDDEKVAELAILTLAHSVTAIAECNEKPANPAVLKQISMTDVYKSVLEAIKRPHFRASAITVNHTLELVALSCMHSAPAMKAYPPSIGTCFGALNRLYRPGAEDDQTIFDPRNLATALERALPQHLSKILMNYGAERSEIFLTMHCTRDFSNAMFDYLENENLYKLGLTQAKLSLKTEFAAVDEYFQSADPQTGDWSIRDTGLPFTRWADSLPHCARAIRGAGKLDERDYADILDIKHHVMSRRLEDAFRVAKRGIERNPEQAYFYYALSLSVDDVQGLRASKKGMKCKLITPFLSFQMVQRSVDHAGDMGIKVLQGLSDSGAGDKNSTRTGKVSLSW</sequence>
<dbReference type="EMBL" id="JAACJJ010000030">
    <property type="protein sequence ID" value="KAF5318608.1"/>
    <property type="molecule type" value="Genomic_DNA"/>
</dbReference>
<gene>
    <name evidence="1" type="ORF">D9619_010775</name>
</gene>
<comment type="caution">
    <text evidence="1">The sequence shown here is derived from an EMBL/GenBank/DDBJ whole genome shotgun (WGS) entry which is preliminary data.</text>
</comment>
<protein>
    <submittedName>
        <fullName evidence="1">Uncharacterized protein</fullName>
    </submittedName>
</protein>
<name>A0A8H5BA06_9AGAR</name>
<evidence type="ECO:0000313" key="2">
    <source>
        <dbReference type="Proteomes" id="UP000567179"/>
    </source>
</evidence>
<dbReference type="OrthoDB" id="341421at2759"/>
<evidence type="ECO:0000313" key="1">
    <source>
        <dbReference type="EMBL" id="KAF5318608.1"/>
    </source>
</evidence>
<reference evidence="1 2" key="1">
    <citation type="journal article" date="2020" name="ISME J.">
        <title>Uncovering the hidden diversity of litter-decomposition mechanisms in mushroom-forming fungi.</title>
        <authorList>
            <person name="Floudas D."/>
            <person name="Bentzer J."/>
            <person name="Ahren D."/>
            <person name="Johansson T."/>
            <person name="Persson P."/>
            <person name="Tunlid A."/>
        </authorList>
    </citation>
    <scope>NUCLEOTIDE SEQUENCE [LARGE SCALE GENOMIC DNA]</scope>
    <source>
        <strain evidence="1 2">CBS 101986</strain>
    </source>
</reference>